<feature type="coiled-coil region" evidence="2">
    <location>
        <begin position="11"/>
        <end position="55"/>
    </location>
</feature>
<evidence type="ECO:0000256" key="1">
    <source>
        <dbReference type="ARBA" id="ARBA00023054"/>
    </source>
</evidence>
<dbReference type="OMA" id="GEMEIHI"/>
<keyword evidence="4" id="KW-1185">Reference proteome</keyword>
<evidence type="ECO:0000256" key="2">
    <source>
        <dbReference type="SAM" id="Coils"/>
    </source>
</evidence>
<reference evidence="3" key="2">
    <citation type="submission" date="2025-08" db="UniProtKB">
        <authorList>
            <consortium name="Ensembl"/>
        </authorList>
    </citation>
    <scope>IDENTIFICATION</scope>
</reference>
<dbReference type="PANTHER" id="PTHR32083">
    <property type="entry name" value="CILIA AND FLAGELLA-ASSOCIATED PROTEIN 58-RELATED"/>
    <property type="match status" value="1"/>
</dbReference>
<dbReference type="Proteomes" id="UP000472267">
    <property type="component" value="Chromosome 17"/>
</dbReference>
<dbReference type="Ensembl" id="ENSSFAT00005056875.1">
    <property type="protein sequence ID" value="ENSSFAP00005055180.1"/>
    <property type="gene ID" value="ENSSFAG00005026194.1"/>
</dbReference>
<accession>A0A672JQL3</accession>
<evidence type="ECO:0000313" key="4">
    <source>
        <dbReference type="Proteomes" id="UP000472267"/>
    </source>
</evidence>
<evidence type="ECO:0000313" key="3">
    <source>
        <dbReference type="Ensembl" id="ENSSFAP00005055180.1"/>
    </source>
</evidence>
<protein>
    <submittedName>
        <fullName evidence="3">Uncharacterized protein</fullName>
    </submittedName>
</protein>
<keyword evidence="1 2" id="KW-0175">Coiled coil</keyword>
<dbReference type="GO" id="GO:0005856">
    <property type="term" value="C:cytoskeleton"/>
    <property type="evidence" value="ECO:0007669"/>
    <property type="project" value="TreeGrafter"/>
</dbReference>
<dbReference type="PANTHER" id="PTHR32083:SF34">
    <property type="entry name" value="COILED-COIL DOMAIN-CONTAINING PROTEIN 146"/>
    <property type="match status" value="1"/>
</dbReference>
<sequence>YKQLEGKDPPSAELVKKIEQLEVNVAERERQLLEKELLQEQVTRLSKALGELAENRREDTLSLAKQLNDCQADIININQRLRAVSAELSMKRAIALSQQQQIKEKELQVGHANSELNINIVCICVCVQRPEEEEWNQLPNGVYTTAEPRPNAYIPQNDLLPLPRPYGAQAPFKASQPDI</sequence>
<organism evidence="3 4">
    <name type="scientific">Salarias fasciatus</name>
    <name type="common">Jewelled blenny</name>
    <name type="synonym">Blennius fasciatus</name>
    <dbReference type="NCBI Taxonomy" id="181472"/>
    <lineage>
        <taxon>Eukaryota</taxon>
        <taxon>Metazoa</taxon>
        <taxon>Chordata</taxon>
        <taxon>Craniata</taxon>
        <taxon>Vertebrata</taxon>
        <taxon>Euteleostomi</taxon>
        <taxon>Actinopterygii</taxon>
        <taxon>Neopterygii</taxon>
        <taxon>Teleostei</taxon>
        <taxon>Neoteleostei</taxon>
        <taxon>Acanthomorphata</taxon>
        <taxon>Ovalentaria</taxon>
        <taxon>Blenniimorphae</taxon>
        <taxon>Blenniiformes</taxon>
        <taxon>Blennioidei</taxon>
        <taxon>Blenniidae</taxon>
        <taxon>Salariinae</taxon>
        <taxon>Salarias</taxon>
    </lineage>
</organism>
<dbReference type="InParanoid" id="A0A672JQL3"/>
<proteinExistence type="predicted"/>
<dbReference type="AlphaFoldDB" id="A0A672JQL3"/>
<reference evidence="3" key="3">
    <citation type="submission" date="2025-09" db="UniProtKB">
        <authorList>
            <consortium name="Ensembl"/>
        </authorList>
    </citation>
    <scope>IDENTIFICATION</scope>
</reference>
<name>A0A672JQL3_SALFA</name>
<reference evidence="3" key="1">
    <citation type="submission" date="2019-06" db="EMBL/GenBank/DDBJ databases">
        <authorList>
            <consortium name="Wellcome Sanger Institute Data Sharing"/>
        </authorList>
    </citation>
    <scope>NUCLEOTIDE SEQUENCE [LARGE SCALE GENOMIC DNA]</scope>
</reference>